<feature type="domain" description="DUF4485" evidence="3">
    <location>
        <begin position="11"/>
        <end position="96"/>
    </location>
</feature>
<dbReference type="Proteomes" id="UP001652741">
    <property type="component" value="Chromosome ssa06"/>
</dbReference>
<evidence type="ECO:0000256" key="1">
    <source>
        <dbReference type="SAM" id="Coils"/>
    </source>
</evidence>
<dbReference type="PANTHER" id="PTHR18871:SF2">
    <property type="entry name" value="CENTROSOMAL PROTEIN OF 112 KDA"/>
    <property type="match status" value="1"/>
</dbReference>
<feature type="compositionally biased region" description="Basic and acidic residues" evidence="2">
    <location>
        <begin position="174"/>
        <end position="186"/>
    </location>
</feature>
<feature type="region of interest" description="Disordered" evidence="2">
    <location>
        <begin position="831"/>
        <end position="858"/>
    </location>
</feature>
<dbReference type="InterPro" id="IPR027831">
    <property type="entry name" value="DUF4485"/>
</dbReference>
<evidence type="ECO:0000259" key="3">
    <source>
        <dbReference type="Pfam" id="PF14846"/>
    </source>
</evidence>
<name>A0ABM3EY26_SALSA</name>
<feature type="region of interest" description="Disordered" evidence="2">
    <location>
        <begin position="159"/>
        <end position="197"/>
    </location>
</feature>
<feature type="region of interest" description="Disordered" evidence="2">
    <location>
        <begin position="670"/>
        <end position="711"/>
    </location>
</feature>
<evidence type="ECO:0000313" key="4">
    <source>
        <dbReference type="Proteomes" id="UP001652741"/>
    </source>
</evidence>
<feature type="region of interest" description="Disordered" evidence="2">
    <location>
        <begin position="570"/>
        <end position="593"/>
    </location>
</feature>
<keyword evidence="4" id="KW-1185">Reference proteome</keyword>
<reference evidence="5" key="1">
    <citation type="submission" date="2025-08" db="UniProtKB">
        <authorList>
            <consortium name="RefSeq"/>
        </authorList>
    </citation>
    <scope>IDENTIFICATION</scope>
</reference>
<organism evidence="4 5">
    <name type="scientific">Salmo salar</name>
    <name type="common">Atlantic salmon</name>
    <dbReference type="NCBI Taxonomy" id="8030"/>
    <lineage>
        <taxon>Eukaryota</taxon>
        <taxon>Metazoa</taxon>
        <taxon>Chordata</taxon>
        <taxon>Craniata</taxon>
        <taxon>Vertebrata</taxon>
        <taxon>Euteleostomi</taxon>
        <taxon>Actinopterygii</taxon>
        <taxon>Neopterygii</taxon>
        <taxon>Teleostei</taxon>
        <taxon>Protacanthopterygii</taxon>
        <taxon>Salmoniformes</taxon>
        <taxon>Salmonidae</taxon>
        <taxon>Salmoninae</taxon>
        <taxon>Salmo</taxon>
    </lineage>
</organism>
<feature type="coiled-coil region" evidence="1">
    <location>
        <begin position="636"/>
        <end position="663"/>
    </location>
</feature>
<evidence type="ECO:0000256" key="2">
    <source>
        <dbReference type="SAM" id="MobiDB-lite"/>
    </source>
</evidence>
<feature type="compositionally biased region" description="Basic and acidic residues" evidence="2">
    <location>
        <begin position="570"/>
        <end position="585"/>
    </location>
</feature>
<proteinExistence type="predicted"/>
<accession>A0ABM3EY26</accession>
<dbReference type="Pfam" id="PF14846">
    <property type="entry name" value="DUF4485"/>
    <property type="match status" value="1"/>
</dbReference>
<protein>
    <submittedName>
        <fullName evidence="5">Centrosomal protein of 112 kDa isoform X1</fullName>
    </submittedName>
</protein>
<evidence type="ECO:0000313" key="5">
    <source>
        <dbReference type="RefSeq" id="XP_045575959.1"/>
    </source>
</evidence>
<sequence>MNKQEETWEKLDSEFDHHLVDMKPYVLKLPHKTERQRCALWIKKLCDPGVSGSGLMGRKNRNMYARLLLHMLRRGVLEGPFSHKPESGSLKTLPTYMSIYFDEPLCGRGLEQSTAGLPDWVTGELGQGDDSWDSLLRERASSSPTAYSNTHRRRRLYEEMSPSRPLASSPVKGSSEDHIKGVDGHRKPVVPSPDDSDLEARLNSWNLGIENPRYLRENPIPLSPIFLKSSLKNSTVTDEQTPVARQEKEAEMKTKVLEAKHQEEKLKMQQKHDADVQKILDRKNGEIDELKTMYRAKQKESEESVRKLEKKVQSVVRESQVIRESKEKQIGELKKMSDQSTDSLKNEWEKKLHAAVAGMEQEKFDLQKKQTENIQALLEDTNQRLAKMEAEYGAQTQTTEQTVRELELRVKQLSVEVENGNVLRQKVTQEKGQLEIHIATISSELQEANRRRVSLLREKEQQSEQHEDILQKLQTKHETDISHFQQEHTLSAAKASDVIEDLEQTVAQLRQQLQDSEHRRLKQLRDTENKLQQEKADLQHDCEKKVRVLHNEAEKEREEAKKKISKLEESLKEKEEQMGRERECQRQQTQQAENALEHFKKQVEISSEKTYANMKLQMDKVEEDLTRSKSLREKQAKEFSYQVEELKQKYEQQMCEQRAGQEQERMRLQQHYSTERDNLVQQRQREVGTMEREARAALHQHQQQTQEWRQRDAQVISDLEEQVSSLRDELQQAHSQRKQQLLELGVLREEERQRAAQDQEASLGRLRAEMDHIRLELETSHKAERQLAQDKTNTRLKQIEKEFSQKLAKSAQLIAELQTSVCDAKEEGLRQQQEKERQLKEATARWDDERRQMSRHTDTKNKVLQEKVENLQRQLHSSEKKLLNKELENQEQVTVVLQECAMKMKGLMPAELRQELEDTISSLKSQVNFLQKRASVLQEDLDACHSRR</sequence>
<gene>
    <name evidence="5" type="primary">cep112</name>
</gene>
<feature type="compositionally biased region" description="Basic and acidic residues" evidence="2">
    <location>
        <begin position="670"/>
        <end position="696"/>
    </location>
</feature>
<dbReference type="RefSeq" id="XP_045575959.1">
    <property type="nucleotide sequence ID" value="XM_045720003.1"/>
</dbReference>
<feature type="compositionally biased region" description="Low complexity" evidence="2">
    <location>
        <begin position="697"/>
        <end position="707"/>
    </location>
</feature>
<dbReference type="InterPro" id="IPR055310">
    <property type="entry name" value="CEP112"/>
</dbReference>
<keyword evidence="1" id="KW-0175">Coiled coil</keyword>
<feature type="coiled-coil region" evidence="1">
    <location>
        <begin position="245"/>
        <end position="318"/>
    </location>
</feature>
<dbReference type="GeneID" id="106606716"/>
<dbReference type="PANTHER" id="PTHR18871">
    <property type="entry name" value="CENTROSOMAL PROTEIN OF 112 KDA"/>
    <property type="match status" value="1"/>
</dbReference>